<dbReference type="AlphaFoldDB" id="A0A5C8ZK46"/>
<keyword evidence="1" id="KW-0472">Membrane</keyword>
<dbReference type="Proteomes" id="UP000321234">
    <property type="component" value="Unassembled WGS sequence"/>
</dbReference>
<dbReference type="EMBL" id="VKAC01000002">
    <property type="protein sequence ID" value="TXR57286.1"/>
    <property type="molecule type" value="Genomic_DNA"/>
</dbReference>
<proteinExistence type="predicted"/>
<dbReference type="RefSeq" id="WP_147924927.1">
    <property type="nucleotide sequence ID" value="NZ_VKAC01000002.1"/>
</dbReference>
<sequence length="209" mass="20674">MRELTAGPVHQVFHFTDAFMQGEPGADPVEATQEWVAGVQGDGAPLGWLRVAGGGGSAAPVMWQPDPPGAAAFLASSACALVQVPWDYAYFTLVDGVVTPVKVQSWDAGLGPRDLAQVQADFAVSRAETAAAYACCSPSDGCAGGGSALSGAAASGSSGGGDGEASCGPGLPSPGVLALAGVATLLAAGTGWTAVRQRRTRTGGAVTSR</sequence>
<keyword evidence="3" id="KW-1185">Reference proteome</keyword>
<accession>A0A5C8ZK46</accession>
<name>A0A5C8ZK46_9ACTN</name>
<feature type="transmembrane region" description="Helical" evidence="1">
    <location>
        <begin position="176"/>
        <end position="195"/>
    </location>
</feature>
<reference evidence="2 3" key="1">
    <citation type="submission" date="2019-07" db="EMBL/GenBank/DDBJ databases">
        <title>Quadrisphaera sp. strain DD2A genome sequencing and assembly.</title>
        <authorList>
            <person name="Kim I."/>
        </authorList>
    </citation>
    <scope>NUCLEOTIDE SEQUENCE [LARGE SCALE GENOMIC DNA]</scope>
    <source>
        <strain evidence="2 3">DD2A</strain>
    </source>
</reference>
<gene>
    <name evidence="2" type="ORF">FMM08_03140</name>
</gene>
<keyword evidence="1" id="KW-0812">Transmembrane</keyword>
<organism evidence="2 3">
    <name type="scientific">Quadrisphaera setariae</name>
    <dbReference type="NCBI Taxonomy" id="2593304"/>
    <lineage>
        <taxon>Bacteria</taxon>
        <taxon>Bacillati</taxon>
        <taxon>Actinomycetota</taxon>
        <taxon>Actinomycetes</taxon>
        <taxon>Kineosporiales</taxon>
        <taxon>Kineosporiaceae</taxon>
        <taxon>Quadrisphaera</taxon>
    </lineage>
</organism>
<evidence type="ECO:0000313" key="2">
    <source>
        <dbReference type="EMBL" id="TXR57286.1"/>
    </source>
</evidence>
<protein>
    <recommendedName>
        <fullName evidence="4">MYXO-CTERM domain-containing protein</fullName>
    </recommendedName>
</protein>
<evidence type="ECO:0000313" key="3">
    <source>
        <dbReference type="Proteomes" id="UP000321234"/>
    </source>
</evidence>
<comment type="caution">
    <text evidence="2">The sequence shown here is derived from an EMBL/GenBank/DDBJ whole genome shotgun (WGS) entry which is preliminary data.</text>
</comment>
<dbReference type="OrthoDB" id="4828317at2"/>
<keyword evidence="1" id="KW-1133">Transmembrane helix</keyword>
<evidence type="ECO:0000256" key="1">
    <source>
        <dbReference type="SAM" id="Phobius"/>
    </source>
</evidence>
<evidence type="ECO:0008006" key="4">
    <source>
        <dbReference type="Google" id="ProtNLM"/>
    </source>
</evidence>